<reference evidence="3" key="1">
    <citation type="journal article" date="2015" name="Nat. Commun.">
        <title>The Lingula genome provides insights into brachiopod evolution and the origin of phosphate biomineralization.</title>
        <authorList>
            <person name="Luo Y.J."/>
            <person name="Takeuchi T."/>
            <person name="Koyanagi R."/>
            <person name="Yamada L."/>
            <person name="Kanda M."/>
            <person name="Khalturina M."/>
            <person name="Fujie M."/>
            <person name="Yamasaki S.I."/>
            <person name="Endo K."/>
            <person name="Satoh N."/>
        </authorList>
    </citation>
    <scope>NUCLEOTIDE SEQUENCE</scope>
</reference>
<dbReference type="GO" id="GO:0005763">
    <property type="term" value="C:mitochondrial small ribosomal subunit"/>
    <property type="evidence" value="ECO:0007669"/>
    <property type="project" value="TreeGrafter"/>
</dbReference>
<name>A0A1S3K3R5_LINAN</name>
<dbReference type="PANTHER" id="PTHR13490">
    <property type="entry name" value="MITOCHONDRIAL 28S RIBOSOMAL PROTEIN S28"/>
    <property type="match status" value="1"/>
</dbReference>
<dbReference type="Proteomes" id="UP000085678">
    <property type="component" value="Unplaced"/>
</dbReference>
<dbReference type="AlphaFoldDB" id="A0A1S3K3R5"/>
<proteinExistence type="predicted"/>
<dbReference type="FunCoup" id="A0A1S3K3R5">
    <property type="interactions" value="645"/>
</dbReference>
<dbReference type="InterPro" id="IPR019349">
    <property type="entry name" value="Ribosomal_mS35_mit"/>
</dbReference>
<reference evidence="3" key="2">
    <citation type="submission" date="2025-08" db="UniProtKB">
        <authorList>
            <consortium name="RefSeq"/>
        </authorList>
    </citation>
    <scope>IDENTIFICATION</scope>
</reference>
<dbReference type="STRING" id="7574.A0A1S3K3R5"/>
<dbReference type="KEGG" id="lak:106178434"/>
<dbReference type="InParanoid" id="A0A1S3K3R5"/>
<sequence>MACNMRVCQFNNIFSSTPTLKRVGTCVPRRSVRTVPRKIGIAHKLQLKDERGDQFKPEKKPLLRDILAPPVGPGIIEETRKSKPPLEKVDIAKTLTRADVIGLMQESPTSAERMSNDKDWTKVWPTAATFNWTKFPVSVTQGVKVMKRDNPRMFEKDVSLELMKIPNFLHLTDAHLDKHCNALQKYLSKWPSELSSSLAIAQHFPVEIITEDYVRSSPSIREPKSRIVTLKVRVGSLQLNARARDKLIRLAKDRYNAKTDLLTIVGDRCPRRKQNEDYVKYLLTALYMECRKVQEWEEDVKEEDVTKYRWDLSSSRKQLKKIKPDLQDTAEEIQQYKEVLAELHETESQELYDKYRESVIKVLGIKAASSGS</sequence>
<dbReference type="InterPro" id="IPR039848">
    <property type="entry name" value="Ribosomal_mS35_mt"/>
</dbReference>
<dbReference type="OrthoDB" id="283424at2759"/>
<dbReference type="GO" id="GO:0032543">
    <property type="term" value="P:mitochondrial translation"/>
    <property type="evidence" value="ECO:0007669"/>
    <property type="project" value="InterPro"/>
</dbReference>
<dbReference type="RefSeq" id="XP_013417054.1">
    <property type="nucleotide sequence ID" value="XM_013561600.1"/>
</dbReference>
<accession>A0A1S3K3R5</accession>
<keyword evidence="3" id="KW-0689">Ribosomal protein</keyword>
<dbReference type="GeneID" id="106178434"/>
<gene>
    <name evidence="3" type="primary">LOC106178434</name>
</gene>
<protein>
    <submittedName>
        <fullName evidence="3">28S ribosomal protein S35, mitochondrial</fullName>
    </submittedName>
</protein>
<evidence type="ECO:0000313" key="2">
    <source>
        <dbReference type="Proteomes" id="UP000085678"/>
    </source>
</evidence>
<organism evidence="2 3">
    <name type="scientific">Lingula anatina</name>
    <name type="common">Brachiopod</name>
    <name type="synonym">Lingula unguis</name>
    <dbReference type="NCBI Taxonomy" id="7574"/>
    <lineage>
        <taxon>Eukaryota</taxon>
        <taxon>Metazoa</taxon>
        <taxon>Spiralia</taxon>
        <taxon>Lophotrochozoa</taxon>
        <taxon>Brachiopoda</taxon>
        <taxon>Linguliformea</taxon>
        <taxon>Lingulata</taxon>
        <taxon>Lingulida</taxon>
        <taxon>Linguloidea</taxon>
        <taxon>Lingulidae</taxon>
        <taxon>Lingula</taxon>
    </lineage>
</organism>
<evidence type="ECO:0000259" key="1">
    <source>
        <dbReference type="Pfam" id="PF10213"/>
    </source>
</evidence>
<evidence type="ECO:0000313" key="3">
    <source>
        <dbReference type="RefSeq" id="XP_013417054.1"/>
    </source>
</evidence>
<feature type="domain" description="Small ribosomal subunit protein mS35 mitochondrial conserved" evidence="1">
    <location>
        <begin position="221"/>
        <end position="300"/>
    </location>
</feature>
<dbReference type="Pfam" id="PF10213">
    <property type="entry name" value="MRP-S28"/>
    <property type="match status" value="1"/>
</dbReference>
<keyword evidence="3" id="KW-0687">Ribonucleoprotein</keyword>
<keyword evidence="2" id="KW-1185">Reference proteome</keyword>
<dbReference type="GO" id="GO:0003735">
    <property type="term" value="F:structural constituent of ribosome"/>
    <property type="evidence" value="ECO:0007669"/>
    <property type="project" value="InterPro"/>
</dbReference>
<dbReference type="PANTHER" id="PTHR13490:SF0">
    <property type="entry name" value="SMALL RIBOSOMAL SUBUNIT PROTEIN MS35"/>
    <property type="match status" value="1"/>
</dbReference>